<feature type="non-terminal residue" evidence="2">
    <location>
        <position position="221"/>
    </location>
</feature>
<keyword evidence="1" id="KW-0732">Signal</keyword>
<dbReference type="Proteomes" id="UP000051012">
    <property type="component" value="Unassembled WGS sequence"/>
</dbReference>
<evidence type="ECO:0008006" key="4">
    <source>
        <dbReference type="Google" id="ProtNLM"/>
    </source>
</evidence>
<reference evidence="2 3" key="1">
    <citation type="journal article" date="2015" name="Microbiome">
        <title>Genomic resolution of linkages in carbon, nitrogen, and sulfur cycling among widespread estuary sediment bacteria.</title>
        <authorList>
            <person name="Baker B.J."/>
            <person name="Lazar C.S."/>
            <person name="Teske A.P."/>
            <person name="Dick G.J."/>
        </authorList>
    </citation>
    <scope>NUCLEOTIDE SEQUENCE [LARGE SCALE GENOMIC DNA]</scope>
    <source>
        <strain evidence="2">DG_78</strain>
    </source>
</reference>
<evidence type="ECO:0000313" key="3">
    <source>
        <dbReference type="Proteomes" id="UP000051012"/>
    </source>
</evidence>
<dbReference type="AlphaFoldDB" id="A0A0S7YAV0"/>
<comment type="caution">
    <text evidence="2">The sequence shown here is derived from an EMBL/GenBank/DDBJ whole genome shotgun (WGS) entry which is preliminary data.</text>
</comment>
<proteinExistence type="predicted"/>
<evidence type="ECO:0000313" key="2">
    <source>
        <dbReference type="EMBL" id="KPJ71927.1"/>
    </source>
</evidence>
<organism evidence="2 3">
    <name type="scientific">candidate division TA06 bacterium DG_78</name>
    <dbReference type="NCBI Taxonomy" id="1703772"/>
    <lineage>
        <taxon>Bacteria</taxon>
        <taxon>Bacteria division TA06</taxon>
    </lineage>
</organism>
<gene>
    <name evidence="2" type="ORF">AMJ52_08045</name>
</gene>
<protein>
    <recommendedName>
        <fullName evidence="4">Outer membrane protein beta-barrel domain-containing protein</fullName>
    </recommendedName>
</protein>
<feature type="chain" id="PRO_5006640518" description="Outer membrane protein beta-barrel domain-containing protein" evidence="1">
    <location>
        <begin position="26"/>
        <end position="221"/>
    </location>
</feature>
<name>A0A0S7YAV0_UNCT6</name>
<dbReference type="EMBL" id="LJNI01000112">
    <property type="protein sequence ID" value="KPJ71927.1"/>
    <property type="molecule type" value="Genomic_DNA"/>
</dbReference>
<evidence type="ECO:0000256" key="1">
    <source>
        <dbReference type="SAM" id="SignalP"/>
    </source>
</evidence>
<accession>A0A0S7YAV0</accession>
<feature type="signal peptide" evidence="1">
    <location>
        <begin position="1"/>
        <end position="25"/>
    </location>
</feature>
<sequence length="221" mass="25599">MFIKILRSFVVCVLFFSTKICPAFSYDIEPHLINNNLRLAAMGNLDLVIEDFSNELNAYDFGQSPAGVIEDDYGTSYFYLPGLCGFTVFGDTVYDNKWSGYGFSLSGVFKVKSKFAIGGSYTTTNADYEARYDGFLDRTYHYDNYYDTLIIGYQFIPQFTAGFRGSYVKYTESGYDIHMFAYEPSIVIRPLKTDWEFVLNYRLRRYDDYWTTHGFALPILF</sequence>